<feature type="region of interest" description="Disordered" evidence="1">
    <location>
        <begin position="391"/>
        <end position="538"/>
    </location>
</feature>
<keyword evidence="3" id="KW-1185">Reference proteome</keyword>
<name>A0A316YPT4_9BASI</name>
<dbReference type="InParanoid" id="A0A316YPT4"/>
<reference evidence="2 3" key="1">
    <citation type="journal article" date="2018" name="Mol. Biol. Evol.">
        <title>Broad Genomic Sampling Reveals a Smut Pathogenic Ancestry of the Fungal Clade Ustilaginomycotina.</title>
        <authorList>
            <person name="Kijpornyongpan T."/>
            <person name="Mondo S.J."/>
            <person name="Barry K."/>
            <person name="Sandor L."/>
            <person name="Lee J."/>
            <person name="Lipzen A."/>
            <person name="Pangilinan J."/>
            <person name="LaButti K."/>
            <person name="Hainaut M."/>
            <person name="Henrissat B."/>
            <person name="Grigoriev I.V."/>
            <person name="Spatafora J.W."/>
            <person name="Aime M.C."/>
        </authorList>
    </citation>
    <scope>NUCLEOTIDE SEQUENCE [LARGE SCALE GENOMIC DNA]</scope>
    <source>
        <strain evidence="2 3">MCA 4198</strain>
    </source>
</reference>
<feature type="compositionally biased region" description="Low complexity" evidence="1">
    <location>
        <begin position="461"/>
        <end position="470"/>
    </location>
</feature>
<feature type="compositionally biased region" description="Basic and acidic residues" evidence="1">
    <location>
        <begin position="501"/>
        <end position="517"/>
    </location>
</feature>
<accession>A0A316YPT4</accession>
<feature type="compositionally biased region" description="Polar residues" evidence="1">
    <location>
        <begin position="518"/>
        <end position="530"/>
    </location>
</feature>
<sequence length="538" mass="59226">MVTDLALTATLDQPPCDTVSSARLLFGRKDNLPVQFEEVYQDANDRRRVLARVVRYQLPGSFNPRNAASQNEVFDHLLTQLEMALGKWPPSEAPALTFPPPMGKQRYVDILFATNGHFERGKHLAMEWSGKAVTPFVFGLPLPPSDVVVTIDQQQESPAFHTRKALLTMIRMYNGIHCLPDRSSAGQSRPQPLEAIAIWAHQRSKPSRNIPPTDTGTVVALLRFPPDPNVPTGFPHEPVANFPGWIKVLDRRYELRYKGREPSCSFCKEYRPDPALRHENDDCPRNGCHVCQSREHLAANCDRRPAQESHAVLRFLDGAPLAAEQEYDQHLPSSQVAATISTPTPLVSALGTQASMHAPPLVHVPAITPQPTSTPQLQDAAMEELLGDVLFLPGLNPPQDSQPTSQLSSQTISSQEHPPLASATLGSPPRTPLKRHHAPESPRQGSASPQRNRSLSPVRPSASGAASSSALVRPRLSDRDGPANDARKKPTLIFRPNSPQKIREMKEAARKAHEARQASRTGSPPKTHSPTRPAEEEL</sequence>
<dbReference type="Proteomes" id="UP000245768">
    <property type="component" value="Unassembled WGS sequence"/>
</dbReference>
<dbReference type="AlphaFoldDB" id="A0A316YPT4"/>
<dbReference type="RefSeq" id="XP_025378022.1">
    <property type="nucleotide sequence ID" value="XM_025524077.1"/>
</dbReference>
<organism evidence="2 3">
    <name type="scientific">Acaromyces ingoldii</name>
    <dbReference type="NCBI Taxonomy" id="215250"/>
    <lineage>
        <taxon>Eukaryota</taxon>
        <taxon>Fungi</taxon>
        <taxon>Dikarya</taxon>
        <taxon>Basidiomycota</taxon>
        <taxon>Ustilaginomycotina</taxon>
        <taxon>Exobasidiomycetes</taxon>
        <taxon>Exobasidiales</taxon>
        <taxon>Cryptobasidiaceae</taxon>
        <taxon>Acaromyces</taxon>
    </lineage>
</organism>
<evidence type="ECO:0000313" key="3">
    <source>
        <dbReference type="Proteomes" id="UP000245768"/>
    </source>
</evidence>
<feature type="compositionally biased region" description="Low complexity" evidence="1">
    <location>
        <begin position="397"/>
        <end position="415"/>
    </location>
</feature>
<proteinExistence type="predicted"/>
<protein>
    <submittedName>
        <fullName evidence="2">Uncharacterized protein</fullName>
    </submittedName>
</protein>
<gene>
    <name evidence="2" type="ORF">FA10DRAFT_286497</name>
</gene>
<dbReference type="GeneID" id="37045993"/>
<dbReference type="EMBL" id="KZ819636">
    <property type="protein sequence ID" value="PWN90824.1"/>
    <property type="molecule type" value="Genomic_DNA"/>
</dbReference>
<evidence type="ECO:0000313" key="2">
    <source>
        <dbReference type="EMBL" id="PWN90824.1"/>
    </source>
</evidence>
<feature type="compositionally biased region" description="Polar residues" evidence="1">
    <location>
        <begin position="443"/>
        <end position="455"/>
    </location>
</feature>
<evidence type="ECO:0000256" key="1">
    <source>
        <dbReference type="SAM" id="MobiDB-lite"/>
    </source>
</evidence>
<feature type="compositionally biased region" description="Basic and acidic residues" evidence="1">
    <location>
        <begin position="475"/>
        <end position="488"/>
    </location>
</feature>